<dbReference type="AlphaFoldDB" id="W5VZR5"/>
<evidence type="ECO:0000256" key="1">
    <source>
        <dbReference type="SAM" id="MobiDB-lite"/>
    </source>
</evidence>
<dbReference type="HOGENOM" id="CLU_751812_0_0_11"/>
<dbReference type="OrthoDB" id="3688755at2"/>
<feature type="region of interest" description="Disordered" evidence="1">
    <location>
        <begin position="1"/>
        <end position="92"/>
    </location>
</feature>
<dbReference type="EMBL" id="CP007155">
    <property type="protein sequence ID" value="AHH93990.1"/>
    <property type="molecule type" value="Genomic_DNA"/>
</dbReference>
<accession>W5VZR5</accession>
<evidence type="ECO:0000313" key="4">
    <source>
        <dbReference type="Proteomes" id="UP000019225"/>
    </source>
</evidence>
<proteinExistence type="predicted"/>
<feature type="transmembrane region" description="Helical" evidence="2">
    <location>
        <begin position="303"/>
        <end position="321"/>
    </location>
</feature>
<keyword evidence="2" id="KW-1133">Transmembrane helix</keyword>
<feature type="transmembrane region" description="Helical" evidence="2">
    <location>
        <begin position="151"/>
        <end position="172"/>
    </location>
</feature>
<name>W5VZR5_9PSEU</name>
<feature type="compositionally biased region" description="Pro residues" evidence="1">
    <location>
        <begin position="79"/>
        <end position="89"/>
    </location>
</feature>
<feature type="compositionally biased region" description="Low complexity" evidence="1">
    <location>
        <begin position="11"/>
        <end position="30"/>
    </location>
</feature>
<keyword evidence="2" id="KW-0472">Membrane</keyword>
<dbReference type="STRING" id="1449976.KALB_614"/>
<evidence type="ECO:0000313" key="3">
    <source>
        <dbReference type="EMBL" id="AHH93990.1"/>
    </source>
</evidence>
<reference evidence="3 4" key="1">
    <citation type="journal article" date="2014" name="BMC Genomics">
        <title>Complete genome sequence of producer of the glycopeptide antibiotic Aculeximycin Kutzneria albida DSM 43870T, a representative of minor genus of Pseudonocardiaceae.</title>
        <authorList>
            <person name="Rebets Y."/>
            <person name="Tokovenko B."/>
            <person name="Lushchyk I."/>
            <person name="Ruckert C."/>
            <person name="Zaburannyi N."/>
            <person name="Bechthold A."/>
            <person name="Kalinowski J."/>
            <person name="Luzhetskyy A."/>
        </authorList>
    </citation>
    <scope>NUCLEOTIDE SEQUENCE [LARGE SCALE GENOMIC DNA]</scope>
    <source>
        <strain evidence="3">DSM 43870</strain>
    </source>
</reference>
<organism evidence="3 4">
    <name type="scientific">Kutzneria albida DSM 43870</name>
    <dbReference type="NCBI Taxonomy" id="1449976"/>
    <lineage>
        <taxon>Bacteria</taxon>
        <taxon>Bacillati</taxon>
        <taxon>Actinomycetota</taxon>
        <taxon>Actinomycetes</taxon>
        <taxon>Pseudonocardiales</taxon>
        <taxon>Pseudonocardiaceae</taxon>
        <taxon>Kutzneria</taxon>
    </lineage>
</organism>
<feature type="compositionally biased region" description="Low complexity" evidence="1">
    <location>
        <begin position="38"/>
        <end position="52"/>
    </location>
</feature>
<keyword evidence="4" id="KW-1185">Reference proteome</keyword>
<feature type="transmembrane region" description="Helical" evidence="2">
    <location>
        <begin position="227"/>
        <end position="253"/>
    </location>
</feature>
<protein>
    <submittedName>
        <fullName evidence="3">Putative membrane protein</fullName>
    </submittedName>
</protein>
<feature type="transmembrane region" description="Helical" evidence="2">
    <location>
        <begin position="273"/>
        <end position="296"/>
    </location>
</feature>
<feature type="compositionally biased region" description="Pro residues" evidence="1">
    <location>
        <begin position="1"/>
        <end position="10"/>
    </location>
</feature>
<dbReference type="eggNOG" id="ENOG5031T8W">
    <property type="taxonomic scope" value="Bacteria"/>
</dbReference>
<dbReference type="RefSeq" id="WP_025354262.1">
    <property type="nucleotide sequence ID" value="NZ_CP007155.1"/>
</dbReference>
<sequence>MTGPYPPPPGHNTGPYPTGGYVVPGQGPVPDISAPQNVPSGPYPTGGYVVPGQAPVPDISAPQNVPTGPYPAPTGTGPYPVPPQDPAAAPPGGWSYGPPPGVRPDLLNTPIGQAGALANSDWQAKASRGASFPVLVLAELRKLVGTFSDRLIIALSPLLLVGVTLLGVQLSVTLGPSSAASQLLGLLIAVEAGHLMVHTTIIKTMCGEWHYRSIQLTLLLQPRRLRFAAAQVSMLGLVWIALTVLQFLVFYPIATSWIGHTDFQLYLDQRMGWVFGLTALGTLLSLLFCLVVTYLMPNPTAAVTVYFLGKFGVGLFLANPILNYINPYAALNLATGSSDDVLAACTGTALWIALLWLGIGVNQRRDAR</sequence>
<feature type="transmembrane region" description="Helical" evidence="2">
    <location>
        <begin position="184"/>
        <end position="206"/>
    </location>
</feature>
<dbReference type="KEGG" id="kal:KALB_614"/>
<feature type="transmembrane region" description="Helical" evidence="2">
    <location>
        <begin position="341"/>
        <end position="361"/>
    </location>
</feature>
<gene>
    <name evidence="3" type="ORF">KALB_614</name>
</gene>
<dbReference type="Proteomes" id="UP000019225">
    <property type="component" value="Chromosome"/>
</dbReference>
<evidence type="ECO:0000256" key="2">
    <source>
        <dbReference type="SAM" id="Phobius"/>
    </source>
</evidence>
<keyword evidence="2" id="KW-0812">Transmembrane</keyword>